<protein>
    <recommendedName>
        <fullName evidence="4">Lipoprotein</fullName>
    </recommendedName>
</protein>
<evidence type="ECO:0008006" key="4">
    <source>
        <dbReference type="Google" id="ProtNLM"/>
    </source>
</evidence>
<dbReference type="Proteomes" id="UP000605990">
    <property type="component" value="Unassembled WGS sequence"/>
</dbReference>
<organism evidence="2 3">
    <name type="scientific">Flavobacterium bernardetii</name>
    <dbReference type="NCBI Taxonomy" id="2813823"/>
    <lineage>
        <taxon>Bacteria</taxon>
        <taxon>Pseudomonadati</taxon>
        <taxon>Bacteroidota</taxon>
        <taxon>Flavobacteriia</taxon>
        <taxon>Flavobacteriales</taxon>
        <taxon>Flavobacteriaceae</taxon>
        <taxon>Flavobacterium</taxon>
    </lineage>
</organism>
<proteinExistence type="predicted"/>
<dbReference type="EMBL" id="JACRUN010000001">
    <property type="protein sequence ID" value="MBC5833870.1"/>
    <property type="molecule type" value="Genomic_DNA"/>
</dbReference>
<evidence type="ECO:0000313" key="3">
    <source>
        <dbReference type="Proteomes" id="UP000605990"/>
    </source>
</evidence>
<name>A0ABR7IVR8_9FLAO</name>
<evidence type="ECO:0000256" key="1">
    <source>
        <dbReference type="SAM" id="Coils"/>
    </source>
</evidence>
<reference evidence="2 3" key="1">
    <citation type="submission" date="2020-08" db="EMBL/GenBank/DDBJ databases">
        <title>Description of novel Flavobacterium F-408 isolate.</title>
        <authorList>
            <person name="Saticioglu I.B."/>
            <person name="Duman M."/>
            <person name="Altun S."/>
        </authorList>
    </citation>
    <scope>NUCLEOTIDE SEQUENCE [LARGE SCALE GENOMIC DNA]</scope>
    <source>
        <strain evidence="2 3">F-408</strain>
    </source>
</reference>
<evidence type="ECO:0000313" key="2">
    <source>
        <dbReference type="EMBL" id="MBC5833870.1"/>
    </source>
</evidence>
<gene>
    <name evidence="2" type="ORF">H8R27_03140</name>
</gene>
<dbReference type="PROSITE" id="PS51257">
    <property type="entry name" value="PROKAR_LIPOPROTEIN"/>
    <property type="match status" value="1"/>
</dbReference>
<keyword evidence="1" id="KW-0175">Coiled coil</keyword>
<feature type="coiled-coil region" evidence="1">
    <location>
        <begin position="40"/>
        <end position="67"/>
    </location>
</feature>
<sequence>MKNRTSIVLFALIVMISCNTKSENENSTKKEIAPKVTDSILDKQKDIDSTKEENEDIKELANKVNLKIESVEKIDFDGDGTKDFICKGIVNQQGLQNEYWIDSNFKIVKNKLVSIYGRLYRQYINLDEDKEPEIFEVDVYDDGADYVILDQNLKTGKDKIVMYYNPVIIENNNYYWGYPWDVTSIMSKEENGQVKLYCSLNHNIERDGNEESYPKHQKQMPVIFFNGKHTQEGNEKKISNLKWLTLQEIVKLIER</sequence>
<keyword evidence="3" id="KW-1185">Reference proteome</keyword>
<dbReference type="RefSeq" id="WP_166125098.1">
    <property type="nucleotide sequence ID" value="NZ_JAANOQ010000001.1"/>
</dbReference>
<accession>A0ABR7IVR8</accession>
<comment type="caution">
    <text evidence="2">The sequence shown here is derived from an EMBL/GenBank/DDBJ whole genome shotgun (WGS) entry which is preliminary data.</text>
</comment>